<evidence type="ECO:0000313" key="2">
    <source>
        <dbReference type="WBParaSite" id="PS1159_v2.g13182.t1"/>
    </source>
</evidence>
<dbReference type="Proteomes" id="UP000887580">
    <property type="component" value="Unplaced"/>
</dbReference>
<proteinExistence type="predicted"/>
<sequence>MLVCQQLHYAGRNMITIWASFINADWEYERICIAAKESQADFGATLMQVAHEYQFQNAHKIYVTFDDTVPASNRPSLPANMVYIENVVQAINEILIKSINECTNISEIKHIAKVYQSVATKNVPEHQQSNFMGNAKGLATFGGKAINNETNELIDAFEFYQLLKFIRVRFDVLKQNLRDTQLIVLLNEIGEKEQTTAHSLESFLEPFVDVCQAFDSNEEPHFHTILPEWHALIHECTSFEEDEEEDSSKTTLNDLPLRLSERPRRRSLRHQKSIDDDPMLQIEEPDLTDSIPPISNNNTWMRELRQKVEKQLKQWAKEHITTEHMIATALNPRMRKLPIICSDSERLLTYSTIRQNASLKPVMTPENRNEQNEEHITTEHMIATALNPRMRKLPIICSDSERLLTYSTIRQNASLKPVMTPENRNEQNEDYEPQRKRRHFLSKLEDQGMAQDEMDTYLNTNFSPQEGRKVLEFWARVQTLPKMSQYARAILPLIAAVPPLKLRYSPNHLLSCEEFSDMLLLKTSQALNNYRSSEHEH</sequence>
<name>A0AC35F301_9BILA</name>
<evidence type="ECO:0000313" key="1">
    <source>
        <dbReference type="Proteomes" id="UP000887580"/>
    </source>
</evidence>
<protein>
    <submittedName>
        <fullName evidence="2">HAT C-terminal dimerisation domain-containing protein</fullName>
    </submittedName>
</protein>
<reference evidence="2" key="1">
    <citation type="submission" date="2022-11" db="UniProtKB">
        <authorList>
            <consortium name="WormBaseParasite"/>
        </authorList>
    </citation>
    <scope>IDENTIFICATION</scope>
</reference>
<organism evidence="1 2">
    <name type="scientific">Panagrolaimus sp. PS1159</name>
    <dbReference type="NCBI Taxonomy" id="55785"/>
    <lineage>
        <taxon>Eukaryota</taxon>
        <taxon>Metazoa</taxon>
        <taxon>Ecdysozoa</taxon>
        <taxon>Nematoda</taxon>
        <taxon>Chromadorea</taxon>
        <taxon>Rhabditida</taxon>
        <taxon>Tylenchina</taxon>
        <taxon>Panagrolaimomorpha</taxon>
        <taxon>Panagrolaimoidea</taxon>
        <taxon>Panagrolaimidae</taxon>
        <taxon>Panagrolaimus</taxon>
    </lineage>
</organism>
<accession>A0AC35F301</accession>
<dbReference type="WBParaSite" id="PS1159_v2.g13182.t1">
    <property type="protein sequence ID" value="PS1159_v2.g13182.t1"/>
    <property type="gene ID" value="PS1159_v2.g13182"/>
</dbReference>